<reference evidence="1" key="1">
    <citation type="submission" date="2024-09" db="EMBL/GenBank/DDBJ databases">
        <authorList>
            <person name="Sun Q."/>
        </authorList>
    </citation>
    <scope>NUCLEOTIDE SEQUENCE [LARGE SCALE GENOMIC DNA]</scope>
    <source>
        <strain evidence="1">JCM 31273</strain>
    </source>
</reference>
<protein>
    <submittedName>
        <fullName evidence="1">Uncharacterized protein</fullName>
    </submittedName>
</protein>
<proteinExistence type="predicted"/>
<sequence>MDSRELTAALEREFGGTEAARRTVARQARDLADSGVIEADRGHELTVADVIENMADAPDDHDLVERWNWWLGSLETAYGGYERFTVRFVDDGPDVNA</sequence>
<evidence type="ECO:0000313" key="1">
    <source>
        <dbReference type="EMBL" id="MFB9824529.1"/>
    </source>
</evidence>
<dbReference type="AlphaFoldDB" id="A0ABD5MNZ9"/>
<organism evidence="1 2">
    <name type="scientific">Halobaculum roseum</name>
    <dbReference type="NCBI Taxonomy" id="2175149"/>
    <lineage>
        <taxon>Archaea</taxon>
        <taxon>Methanobacteriati</taxon>
        <taxon>Methanobacteriota</taxon>
        <taxon>Stenosarchaea group</taxon>
        <taxon>Halobacteria</taxon>
        <taxon>Halobacteriales</taxon>
        <taxon>Haloferacaceae</taxon>
        <taxon>Halobaculum</taxon>
    </lineage>
</organism>
<dbReference type="RefSeq" id="WP_222920825.1">
    <property type="nucleotide sequence ID" value="NZ_CP082286.1"/>
</dbReference>
<dbReference type="Pfam" id="PF26484">
    <property type="entry name" value="WNWW"/>
    <property type="match status" value="1"/>
</dbReference>
<dbReference type="GeneID" id="67210838"/>
<accession>A0ABD5MNZ9</accession>
<comment type="caution">
    <text evidence="1">The sequence shown here is derived from an EMBL/GenBank/DDBJ whole genome shotgun (WGS) entry which is preliminary data.</text>
</comment>
<dbReference type="EMBL" id="JBHMAJ010000007">
    <property type="protein sequence ID" value="MFB9824529.1"/>
    <property type="molecule type" value="Genomic_DNA"/>
</dbReference>
<dbReference type="Proteomes" id="UP001589595">
    <property type="component" value="Unassembled WGS sequence"/>
</dbReference>
<evidence type="ECO:0000313" key="2">
    <source>
        <dbReference type="Proteomes" id="UP001589595"/>
    </source>
</evidence>
<keyword evidence="2" id="KW-1185">Reference proteome</keyword>
<name>A0ABD5MNZ9_9EURY</name>
<dbReference type="InterPro" id="IPR058716">
    <property type="entry name" value="WNWW_dom-containing"/>
</dbReference>
<gene>
    <name evidence="1" type="ORF">ACFFOL_10175</name>
</gene>